<reference evidence="2" key="1">
    <citation type="journal article" date="2019" name="Int. J. Syst. Evol. Microbiol.">
        <title>The Global Catalogue of Microorganisms (GCM) 10K type strain sequencing project: providing services to taxonomists for standard genome sequencing and annotation.</title>
        <authorList>
            <consortium name="The Broad Institute Genomics Platform"/>
            <consortium name="The Broad Institute Genome Sequencing Center for Infectious Disease"/>
            <person name="Wu L."/>
            <person name="Ma J."/>
        </authorList>
    </citation>
    <scope>NUCLEOTIDE SEQUENCE [LARGE SCALE GENOMIC DNA]</scope>
    <source>
        <strain evidence="2">CGMCC 1.15461</strain>
    </source>
</reference>
<evidence type="ECO:0000313" key="2">
    <source>
        <dbReference type="Proteomes" id="UP000615760"/>
    </source>
</evidence>
<dbReference type="Proteomes" id="UP000615760">
    <property type="component" value="Unassembled WGS sequence"/>
</dbReference>
<proteinExistence type="predicted"/>
<keyword evidence="2" id="KW-1185">Reference proteome</keyword>
<dbReference type="Gene3D" id="1.25.40.10">
    <property type="entry name" value="Tetratricopeptide repeat domain"/>
    <property type="match status" value="1"/>
</dbReference>
<comment type="caution">
    <text evidence="1">The sequence shown here is derived from an EMBL/GenBank/DDBJ whole genome shotgun (WGS) entry which is preliminary data.</text>
</comment>
<accession>A0ABQ1K4E2</accession>
<dbReference type="EMBL" id="BMJE01000009">
    <property type="protein sequence ID" value="GGB86053.1"/>
    <property type="molecule type" value="Genomic_DNA"/>
</dbReference>
<sequence>MIRLFTALAILVCGIITAQTKYEAGMEKAFALWSEDKPTEAVALFERIGAAEKDNWLPYYYIALANTTEAFTTKDKEKITGLLNKAQEAQDKATMLSPDNAELLVMQAMIHTAWIAYDPMTNGMKLSGIVNQIYEKALKLAPNNPRVVFCKAEFELGGAKYFGTDTAPICEQIKKSLVLFENFEPESPFHPKWGLDRAKAIAATCNEE</sequence>
<organism evidence="1 2">
    <name type="scientific">Flavobacterium suaedae</name>
    <dbReference type="NCBI Taxonomy" id="1767027"/>
    <lineage>
        <taxon>Bacteria</taxon>
        <taxon>Pseudomonadati</taxon>
        <taxon>Bacteroidota</taxon>
        <taxon>Flavobacteriia</taxon>
        <taxon>Flavobacteriales</taxon>
        <taxon>Flavobacteriaceae</taxon>
        <taxon>Flavobacterium</taxon>
    </lineage>
</organism>
<dbReference type="RefSeq" id="WP_188621911.1">
    <property type="nucleotide sequence ID" value="NZ_BMJE01000009.1"/>
</dbReference>
<evidence type="ECO:0000313" key="1">
    <source>
        <dbReference type="EMBL" id="GGB86053.1"/>
    </source>
</evidence>
<dbReference type="SUPFAM" id="SSF48452">
    <property type="entry name" value="TPR-like"/>
    <property type="match status" value="1"/>
</dbReference>
<evidence type="ECO:0008006" key="3">
    <source>
        <dbReference type="Google" id="ProtNLM"/>
    </source>
</evidence>
<dbReference type="InterPro" id="IPR011990">
    <property type="entry name" value="TPR-like_helical_dom_sf"/>
</dbReference>
<name>A0ABQ1K4E2_9FLAO</name>
<gene>
    <name evidence="1" type="ORF">GCM10007424_27630</name>
</gene>
<protein>
    <recommendedName>
        <fullName evidence="3">Tetratricopeptide repeat protein</fullName>
    </recommendedName>
</protein>